<reference evidence="2 3" key="1">
    <citation type="submission" date="2019-07" db="EMBL/GenBank/DDBJ databases">
        <title>Whole genome shotgun sequence of Oceanobacillus sojae NBRC 105379.</title>
        <authorList>
            <person name="Hosoyama A."/>
            <person name="Uohara A."/>
            <person name="Ohji S."/>
            <person name="Ichikawa N."/>
        </authorList>
    </citation>
    <scope>NUCLEOTIDE SEQUENCE [LARGE SCALE GENOMIC DNA]</scope>
    <source>
        <strain evidence="2 3">NBRC 105379</strain>
    </source>
</reference>
<evidence type="ECO:0000256" key="1">
    <source>
        <dbReference type="SAM" id="Phobius"/>
    </source>
</evidence>
<protein>
    <submittedName>
        <fullName evidence="2">Uncharacterized protein</fullName>
    </submittedName>
</protein>
<keyword evidence="3" id="KW-1185">Reference proteome</keyword>
<dbReference type="OrthoDB" id="2837281at2"/>
<keyword evidence="1" id="KW-0472">Membrane</keyword>
<gene>
    <name evidence="2" type="ORF">OSO01_15810</name>
</gene>
<feature type="transmembrane region" description="Helical" evidence="1">
    <location>
        <begin position="217"/>
        <end position="241"/>
    </location>
</feature>
<dbReference type="RefSeq" id="WP_147209862.1">
    <property type="nucleotide sequence ID" value="NZ_BJYM01000005.1"/>
</dbReference>
<comment type="caution">
    <text evidence="2">The sequence shown here is derived from an EMBL/GenBank/DDBJ whole genome shotgun (WGS) entry which is preliminary data.</text>
</comment>
<evidence type="ECO:0000313" key="3">
    <source>
        <dbReference type="Proteomes" id="UP000321558"/>
    </source>
</evidence>
<evidence type="ECO:0000313" key="2">
    <source>
        <dbReference type="EMBL" id="GEN86842.1"/>
    </source>
</evidence>
<dbReference type="Proteomes" id="UP000321558">
    <property type="component" value="Unassembled WGS sequence"/>
</dbReference>
<keyword evidence="1" id="KW-0812">Transmembrane</keyword>
<proteinExistence type="predicted"/>
<keyword evidence="1" id="KW-1133">Transmembrane helix</keyword>
<organism evidence="2 3">
    <name type="scientific">Oceanobacillus sojae</name>
    <dbReference type="NCBI Taxonomy" id="582851"/>
    <lineage>
        <taxon>Bacteria</taxon>
        <taxon>Bacillati</taxon>
        <taxon>Bacillota</taxon>
        <taxon>Bacilli</taxon>
        <taxon>Bacillales</taxon>
        <taxon>Bacillaceae</taxon>
        <taxon>Oceanobacillus</taxon>
    </lineage>
</organism>
<sequence>MKKMLKFLLFSIGALLFLTSLPLSTKMIMELIHNQKMNAAYEITNVSTGGPPTESTFHFNDHIIETEETVKIENSHRDPWSRKMSIADLSLKINGEGLDKLKDYPVRMEEAGLNRYYGEIAYLTLEDKSNDKTQFIILLKKTKEVEKETSDGDITDRVPDEKLKYTAHILDENGNINMTSFSFTDRDALQTELLSAGSLAPYPIGYYTDARESIPTIIFPILFPFVTLAVGFILLVLFFLIRQGEKLNRTA</sequence>
<dbReference type="AlphaFoldDB" id="A0A511ZHD9"/>
<dbReference type="STRING" id="582851.GCA_900162665_03297"/>
<name>A0A511ZHD9_9BACI</name>
<accession>A0A511ZHD9</accession>
<dbReference type="EMBL" id="BJYM01000005">
    <property type="protein sequence ID" value="GEN86842.1"/>
    <property type="molecule type" value="Genomic_DNA"/>
</dbReference>